<sequence length="132" mass="14029">MPTLNNSNVGVIAGAVGGGILGVGAIAASAACDFIRRRRSRAAGAPLSAFSIRQPTPNYTSHDVCGLFFCRVPPTRAPSCLSSQPPQCPESRSQIPGHSEQSRPGWYSSFPEVQKLRYRCVGEIMAQCTFGS</sequence>
<keyword evidence="4" id="KW-1185">Reference proteome</keyword>
<evidence type="ECO:0000256" key="2">
    <source>
        <dbReference type="SAM" id="Phobius"/>
    </source>
</evidence>
<feature type="compositionally biased region" description="Low complexity" evidence="1">
    <location>
        <begin position="78"/>
        <end position="91"/>
    </location>
</feature>
<feature type="region of interest" description="Disordered" evidence="1">
    <location>
        <begin position="78"/>
        <end position="106"/>
    </location>
</feature>
<evidence type="ECO:0000313" key="4">
    <source>
        <dbReference type="Proteomes" id="UP000054485"/>
    </source>
</evidence>
<accession>A0A0D0AFR0</accession>
<gene>
    <name evidence="3" type="ORF">CY34DRAFT_429734</name>
</gene>
<protein>
    <submittedName>
        <fullName evidence="3">Uncharacterized protein</fullName>
    </submittedName>
</protein>
<reference evidence="3 4" key="1">
    <citation type="submission" date="2014-04" db="EMBL/GenBank/DDBJ databases">
        <authorList>
            <consortium name="DOE Joint Genome Institute"/>
            <person name="Kuo A."/>
            <person name="Ruytinx J."/>
            <person name="Rineau F."/>
            <person name="Colpaert J."/>
            <person name="Kohler A."/>
            <person name="Nagy L.G."/>
            <person name="Floudas D."/>
            <person name="Copeland A."/>
            <person name="Barry K.W."/>
            <person name="Cichocki N."/>
            <person name="Veneault-Fourrey C."/>
            <person name="LaButti K."/>
            <person name="Lindquist E.A."/>
            <person name="Lipzen A."/>
            <person name="Lundell T."/>
            <person name="Morin E."/>
            <person name="Murat C."/>
            <person name="Sun H."/>
            <person name="Tunlid A."/>
            <person name="Henrissat B."/>
            <person name="Grigoriev I.V."/>
            <person name="Hibbett D.S."/>
            <person name="Martin F."/>
            <person name="Nordberg H.P."/>
            <person name="Cantor M.N."/>
            <person name="Hua S.X."/>
        </authorList>
    </citation>
    <scope>NUCLEOTIDE SEQUENCE [LARGE SCALE GENOMIC DNA]</scope>
    <source>
        <strain evidence="3 4">UH-Slu-Lm8-n1</strain>
    </source>
</reference>
<dbReference type="Proteomes" id="UP000054485">
    <property type="component" value="Unassembled WGS sequence"/>
</dbReference>
<feature type="transmembrane region" description="Helical" evidence="2">
    <location>
        <begin position="12"/>
        <end position="32"/>
    </location>
</feature>
<dbReference type="InParanoid" id="A0A0D0AFR0"/>
<organism evidence="3 4">
    <name type="scientific">Suillus luteus UH-Slu-Lm8-n1</name>
    <dbReference type="NCBI Taxonomy" id="930992"/>
    <lineage>
        <taxon>Eukaryota</taxon>
        <taxon>Fungi</taxon>
        <taxon>Dikarya</taxon>
        <taxon>Basidiomycota</taxon>
        <taxon>Agaricomycotina</taxon>
        <taxon>Agaricomycetes</taxon>
        <taxon>Agaricomycetidae</taxon>
        <taxon>Boletales</taxon>
        <taxon>Suillineae</taxon>
        <taxon>Suillaceae</taxon>
        <taxon>Suillus</taxon>
    </lineage>
</organism>
<name>A0A0D0AFR0_9AGAM</name>
<keyword evidence="2" id="KW-0812">Transmembrane</keyword>
<keyword evidence="2" id="KW-0472">Membrane</keyword>
<dbReference type="HOGENOM" id="CLU_1918470_0_0_1"/>
<reference evidence="4" key="2">
    <citation type="submission" date="2015-01" db="EMBL/GenBank/DDBJ databases">
        <title>Evolutionary Origins and Diversification of the Mycorrhizal Mutualists.</title>
        <authorList>
            <consortium name="DOE Joint Genome Institute"/>
            <consortium name="Mycorrhizal Genomics Consortium"/>
            <person name="Kohler A."/>
            <person name="Kuo A."/>
            <person name="Nagy L.G."/>
            <person name="Floudas D."/>
            <person name="Copeland A."/>
            <person name="Barry K.W."/>
            <person name="Cichocki N."/>
            <person name="Veneault-Fourrey C."/>
            <person name="LaButti K."/>
            <person name="Lindquist E.A."/>
            <person name="Lipzen A."/>
            <person name="Lundell T."/>
            <person name="Morin E."/>
            <person name="Murat C."/>
            <person name="Riley R."/>
            <person name="Ohm R."/>
            <person name="Sun H."/>
            <person name="Tunlid A."/>
            <person name="Henrissat B."/>
            <person name="Grigoriev I.V."/>
            <person name="Hibbett D.S."/>
            <person name="Martin F."/>
        </authorList>
    </citation>
    <scope>NUCLEOTIDE SEQUENCE [LARGE SCALE GENOMIC DNA]</scope>
    <source>
        <strain evidence="4">UH-Slu-Lm8-n1</strain>
    </source>
</reference>
<dbReference type="EMBL" id="KN835134">
    <property type="protein sequence ID" value="KIK49000.1"/>
    <property type="molecule type" value="Genomic_DNA"/>
</dbReference>
<dbReference type="AlphaFoldDB" id="A0A0D0AFR0"/>
<evidence type="ECO:0000256" key="1">
    <source>
        <dbReference type="SAM" id="MobiDB-lite"/>
    </source>
</evidence>
<keyword evidence="2" id="KW-1133">Transmembrane helix</keyword>
<proteinExistence type="predicted"/>
<evidence type="ECO:0000313" key="3">
    <source>
        <dbReference type="EMBL" id="KIK49000.1"/>
    </source>
</evidence>